<protein>
    <submittedName>
        <fullName evidence="2">Uncharacterized protein</fullName>
    </submittedName>
</protein>
<evidence type="ECO:0000256" key="1">
    <source>
        <dbReference type="SAM" id="MobiDB-lite"/>
    </source>
</evidence>
<organism evidence="2 3">
    <name type="scientific">Leptomonas pyrrhocoris</name>
    <name type="common">Firebug parasite</name>
    <dbReference type="NCBI Taxonomy" id="157538"/>
    <lineage>
        <taxon>Eukaryota</taxon>
        <taxon>Discoba</taxon>
        <taxon>Euglenozoa</taxon>
        <taxon>Kinetoplastea</taxon>
        <taxon>Metakinetoplastina</taxon>
        <taxon>Trypanosomatida</taxon>
        <taxon>Trypanosomatidae</taxon>
        <taxon>Leishmaniinae</taxon>
        <taxon>Leptomonas</taxon>
    </lineage>
</organism>
<name>A0A0M9FTD5_LEPPY</name>
<evidence type="ECO:0000313" key="2">
    <source>
        <dbReference type="EMBL" id="KPA75675.1"/>
    </source>
</evidence>
<feature type="compositionally biased region" description="Polar residues" evidence="1">
    <location>
        <begin position="65"/>
        <end position="74"/>
    </location>
</feature>
<evidence type="ECO:0000313" key="3">
    <source>
        <dbReference type="Proteomes" id="UP000037923"/>
    </source>
</evidence>
<accession>A0A0M9FTD5</accession>
<dbReference type="EMBL" id="LGTL01000023">
    <property type="protein sequence ID" value="KPA75675.1"/>
    <property type="molecule type" value="Genomic_DNA"/>
</dbReference>
<dbReference type="VEuPathDB" id="TriTrypDB:LpyrH10_23_0210"/>
<reference evidence="2 3" key="1">
    <citation type="submission" date="2015-07" db="EMBL/GenBank/DDBJ databases">
        <title>High-quality genome of monoxenous trypanosomatid Leptomonas pyrrhocoris.</title>
        <authorList>
            <person name="Flegontov P."/>
            <person name="Butenko A."/>
            <person name="Firsov S."/>
            <person name="Vlcek C."/>
            <person name="Logacheva M.D."/>
            <person name="Field M."/>
            <person name="Filatov D."/>
            <person name="Flegontova O."/>
            <person name="Gerasimov E."/>
            <person name="Jackson A.P."/>
            <person name="Kelly S."/>
            <person name="Opperdoes F."/>
            <person name="O'Reilly A."/>
            <person name="Votypka J."/>
            <person name="Yurchenko V."/>
            <person name="Lukes J."/>
        </authorList>
    </citation>
    <scope>NUCLEOTIDE SEQUENCE [LARGE SCALE GENOMIC DNA]</scope>
    <source>
        <strain evidence="2">H10</strain>
    </source>
</reference>
<keyword evidence="3" id="KW-1185">Reference proteome</keyword>
<dbReference type="AlphaFoldDB" id="A0A0M9FTD5"/>
<dbReference type="GeneID" id="26908521"/>
<sequence length="188" mass="20910">MPLPSPEPPRSARPSRPTPLRPIPLPLRFLLSPPTKRTAAAAAPSTIAATCHRSRRGRTKIAATAASQTPSCRTQTMCPLRRRRRRPRLPARRPTCPLAPLRTCPRRVDVTMPATAARAGPTHRRIITAVITTVTTVACTQSRVPSTVKVVRTDCCQLLRQKRAKERATWAAARRAALTWPVECRRRR</sequence>
<feature type="region of interest" description="Disordered" evidence="1">
    <location>
        <begin position="40"/>
        <end position="74"/>
    </location>
</feature>
<feature type="compositionally biased region" description="Low complexity" evidence="1">
    <location>
        <begin position="40"/>
        <end position="50"/>
    </location>
</feature>
<comment type="caution">
    <text evidence="2">The sequence shown here is derived from an EMBL/GenBank/DDBJ whole genome shotgun (WGS) entry which is preliminary data.</text>
</comment>
<feature type="region of interest" description="Disordered" evidence="1">
    <location>
        <begin position="1"/>
        <end position="24"/>
    </location>
</feature>
<proteinExistence type="predicted"/>
<dbReference type="RefSeq" id="XP_015654114.1">
    <property type="nucleotide sequence ID" value="XM_015807165.1"/>
</dbReference>
<gene>
    <name evidence="2" type="ORF">ABB37_08236</name>
</gene>
<dbReference type="Proteomes" id="UP000037923">
    <property type="component" value="Unassembled WGS sequence"/>
</dbReference>